<evidence type="ECO:0008006" key="3">
    <source>
        <dbReference type="Google" id="ProtNLM"/>
    </source>
</evidence>
<proteinExistence type="predicted"/>
<dbReference type="EMBL" id="FOYS01000005">
    <property type="protein sequence ID" value="SFR63864.1"/>
    <property type="molecule type" value="Genomic_DNA"/>
</dbReference>
<dbReference type="RefSeq" id="WP_089882367.1">
    <property type="nucleotide sequence ID" value="NZ_FOYS01000005.1"/>
</dbReference>
<reference evidence="2" key="1">
    <citation type="submission" date="2016-10" db="EMBL/GenBank/DDBJ databases">
        <authorList>
            <person name="Varghese N."/>
            <person name="Submissions S."/>
        </authorList>
    </citation>
    <scope>NUCLEOTIDE SEQUENCE [LARGE SCALE GENOMIC DNA]</scope>
    <source>
        <strain evidence="2">CGMCC 1.8711</strain>
    </source>
</reference>
<name>A0A1I6IB64_9EURY</name>
<dbReference type="STRING" id="555875.SAMN04488124_2965"/>
<keyword evidence="2" id="KW-1185">Reference proteome</keyword>
<protein>
    <recommendedName>
        <fullName evidence="3">UbiD operon protein</fullName>
    </recommendedName>
</protein>
<dbReference type="OrthoDB" id="258012at2157"/>
<sequence length="166" mass="18830">MARTYTTSEEYLPEDTDGEVTLQVTDTESREIFRTRARVSRDPDGLRDPAPLTVVKGPHENIEEQWYIDFIETDVGDAEVDTDLLRECLEEAREDSDLLNARSEELRAMLQYLVRSGEYGSLSDAVRSLLSAQLSTAHPELVDEYVDLRTAVERESVAAAFRGDER</sequence>
<evidence type="ECO:0000313" key="2">
    <source>
        <dbReference type="Proteomes" id="UP000243250"/>
    </source>
</evidence>
<accession>A0A1I6IB64</accession>
<gene>
    <name evidence="1" type="ORF">SAMN04488124_2965</name>
</gene>
<evidence type="ECO:0000313" key="1">
    <source>
        <dbReference type="EMBL" id="SFR63864.1"/>
    </source>
</evidence>
<dbReference type="AlphaFoldDB" id="A0A1I6IB64"/>
<organism evidence="1 2">
    <name type="scientific">Halogeometricum limi</name>
    <dbReference type="NCBI Taxonomy" id="555875"/>
    <lineage>
        <taxon>Archaea</taxon>
        <taxon>Methanobacteriati</taxon>
        <taxon>Methanobacteriota</taxon>
        <taxon>Stenosarchaea group</taxon>
        <taxon>Halobacteria</taxon>
        <taxon>Halobacteriales</taxon>
        <taxon>Haloferacaceae</taxon>
        <taxon>Halogeometricum</taxon>
    </lineage>
</organism>
<dbReference type="Proteomes" id="UP000243250">
    <property type="component" value="Unassembled WGS sequence"/>
</dbReference>